<dbReference type="EMBL" id="CP123384">
    <property type="protein sequence ID" value="XCC93694.1"/>
    <property type="molecule type" value="Genomic_DNA"/>
</dbReference>
<protein>
    <submittedName>
        <fullName evidence="2">HAD family hydrolase</fullName>
        <ecNumber evidence="2">3.1.3.-</ecNumber>
    </submittedName>
</protein>
<dbReference type="AlphaFoldDB" id="A0AAU8AG29"/>
<evidence type="ECO:0000313" key="2">
    <source>
        <dbReference type="EMBL" id="XCC93694.1"/>
    </source>
</evidence>
<feature type="chain" id="PRO_5043459485" evidence="1">
    <location>
        <begin position="24"/>
        <end position="327"/>
    </location>
</feature>
<evidence type="ECO:0000256" key="1">
    <source>
        <dbReference type="SAM" id="SignalP"/>
    </source>
</evidence>
<reference evidence="2" key="1">
    <citation type="submission" date="2023-02" db="EMBL/GenBank/DDBJ databases">
        <title>Description and genomic characterization of Salipiger bruguierae sp. nov., isolated from the sediment of mangrove plant Bruguiera sexangula.</title>
        <authorList>
            <person name="Long M."/>
        </authorList>
    </citation>
    <scope>NUCLEOTIDE SEQUENCE</scope>
    <source>
        <strain evidence="2">H15</strain>
    </source>
</reference>
<dbReference type="InterPro" id="IPR023214">
    <property type="entry name" value="HAD_sf"/>
</dbReference>
<dbReference type="EC" id="3.1.3.-" evidence="2"/>
<keyword evidence="2" id="KW-0378">Hydrolase</keyword>
<dbReference type="GO" id="GO:0016787">
    <property type="term" value="F:hydrolase activity"/>
    <property type="evidence" value="ECO:0007669"/>
    <property type="project" value="UniProtKB-KW"/>
</dbReference>
<proteinExistence type="predicted"/>
<name>A0AAU8AG29_9RHOB</name>
<sequence length="327" mass="35412">MMHPRFLAGVAAVALLAAGSALADPLPSWNDTGSKQAIIAFVESVTDPASDTYVPEEDRIATFDNDGTLWTEQPLYFQALYALDVLHEKAEADPAILTSDALKAGAKGDVEGILASGMEGLLEVINVSHSGLTVDEFQADALDWLTNYTHPTTKKPYVDMVYQPMLELLSYLRDEGFTTYIVSGGGIDFIRAFAEKTYGIPPWQVVGTEGNTAYEVVDGLPMLTKSGGVTFIDDKEGKPVGIVRHIGRKPIFAAGNSDGDFAMLEYTTSGEGPSFGLLVHHTDAAREFAYDREGHIGTLNRGLDEGPNRGWTIVDMAQDWAKVFPTE</sequence>
<dbReference type="SUPFAM" id="SSF56784">
    <property type="entry name" value="HAD-like"/>
    <property type="match status" value="1"/>
</dbReference>
<accession>A0AAU8AG29</accession>
<feature type="signal peptide" evidence="1">
    <location>
        <begin position="1"/>
        <end position="23"/>
    </location>
</feature>
<dbReference type="InterPro" id="IPR036412">
    <property type="entry name" value="HAD-like_sf"/>
</dbReference>
<dbReference type="RefSeq" id="WP_353472516.1">
    <property type="nucleotide sequence ID" value="NZ_CP123384.1"/>
</dbReference>
<keyword evidence="1" id="KW-0732">Signal</keyword>
<organism evidence="2">
    <name type="scientific">Alloyangia sp. H15</name>
    <dbReference type="NCBI Taxonomy" id="3029062"/>
    <lineage>
        <taxon>Bacteria</taxon>
        <taxon>Pseudomonadati</taxon>
        <taxon>Pseudomonadota</taxon>
        <taxon>Alphaproteobacteria</taxon>
        <taxon>Rhodobacterales</taxon>
        <taxon>Roseobacteraceae</taxon>
        <taxon>Alloyangia</taxon>
    </lineage>
</organism>
<dbReference type="Gene3D" id="3.40.50.1000">
    <property type="entry name" value="HAD superfamily/HAD-like"/>
    <property type="match status" value="1"/>
</dbReference>
<dbReference type="Pfam" id="PF12710">
    <property type="entry name" value="HAD"/>
    <property type="match status" value="1"/>
</dbReference>
<dbReference type="CDD" id="cd01427">
    <property type="entry name" value="HAD_like"/>
    <property type="match status" value="1"/>
</dbReference>
<gene>
    <name evidence="2" type="ORF">PVT71_00370</name>
</gene>